<dbReference type="GO" id="GO:0009409">
    <property type="term" value="P:response to cold"/>
    <property type="evidence" value="ECO:0007669"/>
    <property type="project" value="TreeGrafter"/>
</dbReference>
<dbReference type="GO" id="GO:0033592">
    <property type="term" value="F:RNA strand annealing activity"/>
    <property type="evidence" value="ECO:0007669"/>
    <property type="project" value="TreeGrafter"/>
</dbReference>
<gene>
    <name evidence="7" type="ORF">N781_16390</name>
</gene>
<organism evidence="7 8">
    <name type="scientific">Pontibacillus halophilus JSM 076056 = DSM 19796</name>
    <dbReference type="NCBI Taxonomy" id="1385510"/>
    <lineage>
        <taxon>Bacteria</taxon>
        <taxon>Bacillati</taxon>
        <taxon>Bacillota</taxon>
        <taxon>Bacilli</taxon>
        <taxon>Bacillales</taxon>
        <taxon>Bacillaceae</taxon>
        <taxon>Pontibacillus</taxon>
    </lineage>
</organism>
<evidence type="ECO:0000259" key="6">
    <source>
        <dbReference type="PROSITE" id="PS51194"/>
    </source>
</evidence>
<name>A0A0A5GME2_9BACI</name>
<keyword evidence="2" id="KW-0378">Hydrolase</keyword>
<evidence type="ECO:0000256" key="3">
    <source>
        <dbReference type="ARBA" id="ARBA00022806"/>
    </source>
</evidence>
<dbReference type="InterPro" id="IPR050547">
    <property type="entry name" value="DEAD_box_RNA_helicases"/>
</dbReference>
<dbReference type="EMBL" id="AVPE01000006">
    <property type="protein sequence ID" value="KGX92335.1"/>
    <property type="molecule type" value="Genomic_DNA"/>
</dbReference>
<dbReference type="GO" id="GO:0005829">
    <property type="term" value="C:cytosol"/>
    <property type="evidence" value="ECO:0007669"/>
    <property type="project" value="TreeGrafter"/>
</dbReference>
<dbReference type="GO" id="GO:0005840">
    <property type="term" value="C:ribosome"/>
    <property type="evidence" value="ECO:0007669"/>
    <property type="project" value="TreeGrafter"/>
</dbReference>
<dbReference type="InterPro" id="IPR001650">
    <property type="entry name" value="Helicase_C-like"/>
</dbReference>
<dbReference type="Proteomes" id="UP000030528">
    <property type="component" value="Unassembled WGS sequence"/>
</dbReference>
<keyword evidence="8" id="KW-1185">Reference proteome</keyword>
<keyword evidence="4" id="KW-0067">ATP-binding</keyword>
<dbReference type="CDD" id="cd00268">
    <property type="entry name" value="DEADc"/>
    <property type="match status" value="1"/>
</dbReference>
<dbReference type="InterPro" id="IPR044742">
    <property type="entry name" value="DEAD/DEAH_RhlB"/>
</dbReference>
<dbReference type="PANTHER" id="PTHR47963">
    <property type="entry name" value="DEAD-BOX ATP-DEPENDENT RNA HELICASE 47, MITOCHONDRIAL"/>
    <property type="match status" value="1"/>
</dbReference>
<dbReference type="InterPro" id="IPR011545">
    <property type="entry name" value="DEAD/DEAH_box_helicase_dom"/>
</dbReference>
<dbReference type="PANTHER" id="PTHR47963:SF7">
    <property type="entry name" value="ATP-DEPENDENT RNA HELICASE YFML-RELATED"/>
    <property type="match status" value="1"/>
</dbReference>
<feature type="domain" description="Helicase C-terminal" evidence="6">
    <location>
        <begin position="238"/>
        <end position="384"/>
    </location>
</feature>
<sequence length="385" mass="43447">MESKQQFLTDWGYERDVQPFIYEAWEKAGFETATSVQQQSSPIIQSGDDLIAEAPTGSGKTLAYLLPVLQKIDPEKKHVQALILASSHELVMQIHEQIQKWSTGSGYSSATLIGGANVKRQIEKLKKKPKIVVGTPGRVQELINQKKLKMHEVQTLIFDEADQLMVPEHKETIYSILKSAQSETQILLFSATLPQEVAEDAQSFMKQPKVVRVSRDEVETPHVDHIYFLAEEREKIDLLRKIVRGTEKKTLAFTNHIDKVLEMAEKLQYKKVAVDAIHRESKKDERANAIKNLRTGKSEALIATDIAARGLDIPDLPQVVNLDIPTDVTQYIHRSGRTGRLGSNTEGTVISIVTPREEKELKRYCKQLNVPLTKKIIRKGQIIDA</sequence>
<dbReference type="OrthoDB" id="9805696at2"/>
<evidence type="ECO:0000313" key="8">
    <source>
        <dbReference type="Proteomes" id="UP000030528"/>
    </source>
</evidence>
<dbReference type="InterPro" id="IPR014001">
    <property type="entry name" value="Helicase_ATP-bd"/>
</dbReference>
<accession>A0A0A5GME2</accession>
<dbReference type="GO" id="GO:0005524">
    <property type="term" value="F:ATP binding"/>
    <property type="evidence" value="ECO:0007669"/>
    <property type="project" value="UniProtKB-KW"/>
</dbReference>
<dbReference type="Gene3D" id="3.40.50.300">
    <property type="entry name" value="P-loop containing nucleotide triphosphate hydrolases"/>
    <property type="match status" value="2"/>
</dbReference>
<dbReference type="SMART" id="SM00490">
    <property type="entry name" value="HELICc"/>
    <property type="match status" value="1"/>
</dbReference>
<keyword evidence="3 7" id="KW-0347">Helicase</keyword>
<evidence type="ECO:0000259" key="5">
    <source>
        <dbReference type="PROSITE" id="PS51192"/>
    </source>
</evidence>
<dbReference type="RefSeq" id="WP_051239834.1">
    <property type="nucleotide sequence ID" value="NZ_AULI01000008.1"/>
</dbReference>
<reference evidence="7 8" key="1">
    <citation type="submission" date="2013-08" db="EMBL/GenBank/DDBJ databases">
        <authorList>
            <person name="Huang J."/>
            <person name="Wang G."/>
        </authorList>
    </citation>
    <scope>NUCLEOTIDE SEQUENCE [LARGE SCALE GENOMIC DNA]</scope>
    <source>
        <strain evidence="7 8">JSM 076056</strain>
    </source>
</reference>
<evidence type="ECO:0000256" key="4">
    <source>
        <dbReference type="ARBA" id="ARBA00022840"/>
    </source>
</evidence>
<keyword evidence="1" id="KW-0547">Nucleotide-binding</keyword>
<proteinExistence type="predicted"/>
<evidence type="ECO:0000313" key="7">
    <source>
        <dbReference type="EMBL" id="KGX92335.1"/>
    </source>
</evidence>
<dbReference type="SUPFAM" id="SSF52540">
    <property type="entry name" value="P-loop containing nucleoside triphosphate hydrolases"/>
    <property type="match status" value="1"/>
</dbReference>
<dbReference type="GO" id="GO:0016787">
    <property type="term" value="F:hydrolase activity"/>
    <property type="evidence" value="ECO:0007669"/>
    <property type="project" value="UniProtKB-KW"/>
</dbReference>
<comment type="caution">
    <text evidence="7">The sequence shown here is derived from an EMBL/GenBank/DDBJ whole genome shotgun (WGS) entry which is preliminary data.</text>
</comment>
<evidence type="ECO:0000256" key="2">
    <source>
        <dbReference type="ARBA" id="ARBA00022801"/>
    </source>
</evidence>
<dbReference type="AlphaFoldDB" id="A0A0A5GME2"/>
<dbReference type="eggNOG" id="COG0513">
    <property type="taxonomic scope" value="Bacteria"/>
</dbReference>
<protein>
    <submittedName>
        <fullName evidence="7">RNA helicase</fullName>
    </submittedName>
</protein>
<dbReference type="SMART" id="SM00487">
    <property type="entry name" value="DEXDc"/>
    <property type="match status" value="1"/>
</dbReference>
<evidence type="ECO:0000256" key="1">
    <source>
        <dbReference type="ARBA" id="ARBA00022741"/>
    </source>
</evidence>
<feature type="domain" description="Helicase ATP-binding" evidence="5">
    <location>
        <begin position="41"/>
        <end position="211"/>
    </location>
</feature>
<dbReference type="STRING" id="1385510.GCA_000425205_02156"/>
<dbReference type="GO" id="GO:0003724">
    <property type="term" value="F:RNA helicase activity"/>
    <property type="evidence" value="ECO:0007669"/>
    <property type="project" value="TreeGrafter"/>
</dbReference>
<dbReference type="InterPro" id="IPR027417">
    <property type="entry name" value="P-loop_NTPase"/>
</dbReference>
<dbReference type="Pfam" id="PF00271">
    <property type="entry name" value="Helicase_C"/>
    <property type="match status" value="1"/>
</dbReference>
<dbReference type="Pfam" id="PF00270">
    <property type="entry name" value="DEAD"/>
    <property type="match status" value="1"/>
</dbReference>
<dbReference type="PROSITE" id="PS51192">
    <property type="entry name" value="HELICASE_ATP_BIND_1"/>
    <property type="match status" value="1"/>
</dbReference>
<dbReference type="PROSITE" id="PS51194">
    <property type="entry name" value="HELICASE_CTER"/>
    <property type="match status" value="1"/>
</dbReference>
<dbReference type="CDD" id="cd18787">
    <property type="entry name" value="SF2_C_DEAD"/>
    <property type="match status" value="1"/>
</dbReference>